<dbReference type="EMBL" id="CP000113">
    <property type="protein sequence ID" value="ABF88051.1"/>
    <property type="molecule type" value="Genomic_DNA"/>
</dbReference>
<evidence type="ECO:0000313" key="2">
    <source>
        <dbReference type="Proteomes" id="UP000002402"/>
    </source>
</evidence>
<keyword evidence="2" id="KW-1185">Reference proteome</keyword>
<gene>
    <name evidence="1" type="ordered locus">MXAN_5301</name>
</gene>
<evidence type="ECO:0000313" key="1">
    <source>
        <dbReference type="EMBL" id="ABF88051.1"/>
    </source>
</evidence>
<name>Q1D1M1_MYXXD</name>
<reference evidence="1 2" key="1">
    <citation type="journal article" date="2006" name="Proc. Natl. Acad. Sci. U.S.A.">
        <title>Evolution of sensory complexity recorded in a myxobacterial genome.</title>
        <authorList>
            <person name="Goldman B.S."/>
            <person name="Nierman W.C."/>
            <person name="Kaiser D."/>
            <person name="Slater S.C."/>
            <person name="Durkin A.S."/>
            <person name="Eisen J.A."/>
            <person name="Ronning C.M."/>
            <person name="Barbazuk W.B."/>
            <person name="Blanchard M."/>
            <person name="Field C."/>
            <person name="Halling C."/>
            <person name="Hinkle G."/>
            <person name="Iartchuk O."/>
            <person name="Kim H.S."/>
            <person name="Mackenzie C."/>
            <person name="Madupu R."/>
            <person name="Miller N."/>
            <person name="Shvartsbeyn A."/>
            <person name="Sullivan S.A."/>
            <person name="Vaudin M."/>
            <person name="Wiegand R."/>
            <person name="Kaplan H.B."/>
        </authorList>
    </citation>
    <scope>NUCLEOTIDE SEQUENCE [LARGE SCALE GENOMIC DNA]</scope>
    <source>
        <strain evidence="2">DK1622</strain>
    </source>
</reference>
<dbReference type="GeneID" id="51987699"/>
<dbReference type="RefSeq" id="WP_011555267.1">
    <property type="nucleotide sequence ID" value="NC_008095.1"/>
</dbReference>
<dbReference type="EnsemblBacteria" id="ABF88051">
    <property type="protein sequence ID" value="ABF88051"/>
    <property type="gene ID" value="MXAN_5301"/>
</dbReference>
<accession>Q1D1M1</accession>
<dbReference type="STRING" id="246197.MXAN_5301"/>
<dbReference type="AlphaFoldDB" id="Q1D1M1"/>
<proteinExistence type="predicted"/>
<organism evidence="1 2">
    <name type="scientific">Myxococcus xanthus (strain DK1622)</name>
    <dbReference type="NCBI Taxonomy" id="246197"/>
    <lineage>
        <taxon>Bacteria</taxon>
        <taxon>Pseudomonadati</taxon>
        <taxon>Myxococcota</taxon>
        <taxon>Myxococcia</taxon>
        <taxon>Myxococcales</taxon>
        <taxon>Cystobacterineae</taxon>
        <taxon>Myxococcaceae</taxon>
        <taxon>Myxococcus</taxon>
    </lineage>
</organism>
<sequence length="46" mass="5427">MKSAFKGEQVKAVLSRWHDHFRVRLWVPTESRTVQTRAMAPEEQSD</sequence>
<protein>
    <submittedName>
        <fullName evidence="1">Uncharacterized protein</fullName>
    </submittedName>
</protein>
<dbReference type="HOGENOM" id="CLU_3186172_0_0_7"/>
<dbReference type="KEGG" id="mxa:MXAN_5301"/>
<dbReference type="Proteomes" id="UP000002402">
    <property type="component" value="Chromosome"/>
</dbReference>